<dbReference type="EMBL" id="JYDP01000157">
    <property type="protein sequence ID" value="KRZ04717.1"/>
    <property type="molecule type" value="Genomic_DNA"/>
</dbReference>
<sequence>MSLTAVQRRENFDNTKSQTQFTIAQKTRTSRMQMKRYQHIDWDSVFHSNTEKLNSLYEEG</sequence>
<proteinExistence type="predicted"/>
<organism evidence="2 3">
    <name type="scientific">Trichinella zimbabwensis</name>
    <dbReference type="NCBI Taxonomy" id="268475"/>
    <lineage>
        <taxon>Eukaryota</taxon>
        <taxon>Metazoa</taxon>
        <taxon>Ecdysozoa</taxon>
        <taxon>Nematoda</taxon>
        <taxon>Enoplea</taxon>
        <taxon>Dorylaimia</taxon>
        <taxon>Trichinellida</taxon>
        <taxon>Trichinellidae</taxon>
        <taxon>Trichinella</taxon>
    </lineage>
</organism>
<evidence type="ECO:0000313" key="3">
    <source>
        <dbReference type="Proteomes" id="UP000055024"/>
    </source>
</evidence>
<dbReference type="AlphaFoldDB" id="A0A0V1H294"/>
<feature type="region of interest" description="Disordered" evidence="1">
    <location>
        <begin position="1"/>
        <end position="20"/>
    </location>
</feature>
<protein>
    <submittedName>
        <fullName evidence="2">Uncharacterized protein</fullName>
    </submittedName>
</protein>
<name>A0A0V1H294_9BILA</name>
<dbReference type="Proteomes" id="UP000055024">
    <property type="component" value="Unassembled WGS sequence"/>
</dbReference>
<evidence type="ECO:0000313" key="2">
    <source>
        <dbReference type="EMBL" id="KRZ04717.1"/>
    </source>
</evidence>
<accession>A0A0V1H294</accession>
<keyword evidence="3" id="KW-1185">Reference proteome</keyword>
<reference evidence="2 3" key="1">
    <citation type="submission" date="2015-01" db="EMBL/GenBank/DDBJ databases">
        <title>Evolution of Trichinella species and genotypes.</title>
        <authorList>
            <person name="Korhonen P.K."/>
            <person name="Edoardo P."/>
            <person name="Giuseppe L.R."/>
            <person name="Gasser R.B."/>
        </authorList>
    </citation>
    <scope>NUCLEOTIDE SEQUENCE [LARGE SCALE GENOMIC DNA]</scope>
    <source>
        <strain evidence="2">ISS1029</strain>
    </source>
</reference>
<evidence type="ECO:0000256" key="1">
    <source>
        <dbReference type="SAM" id="MobiDB-lite"/>
    </source>
</evidence>
<comment type="caution">
    <text evidence="2">The sequence shown here is derived from an EMBL/GenBank/DDBJ whole genome shotgun (WGS) entry which is preliminary data.</text>
</comment>
<gene>
    <name evidence="2" type="ORF">T11_16550</name>
</gene>